<dbReference type="GO" id="GO:0004930">
    <property type="term" value="F:G protein-coupled receptor activity"/>
    <property type="evidence" value="ECO:0007669"/>
    <property type="project" value="InterPro"/>
</dbReference>
<evidence type="ECO:0000256" key="1">
    <source>
        <dbReference type="ARBA" id="ARBA00004141"/>
    </source>
</evidence>
<dbReference type="RefSeq" id="XP_002112139.1">
    <property type="nucleotide sequence ID" value="XM_002112103.1"/>
</dbReference>
<comment type="subcellular location">
    <subcellularLocation>
        <location evidence="1">Membrane</location>
        <topology evidence="1">Multi-pass membrane protein</topology>
    </subcellularLocation>
</comment>
<protein>
    <recommendedName>
        <fullName evidence="6">G-protein coupled receptors family 2 profile 1 domain-containing protein</fullName>
    </recommendedName>
</protein>
<dbReference type="PROSITE" id="PS50227">
    <property type="entry name" value="G_PROTEIN_RECEP_F2_3"/>
    <property type="match status" value="1"/>
</dbReference>
<dbReference type="Pfam" id="PF00002">
    <property type="entry name" value="7tm_2"/>
    <property type="match status" value="1"/>
</dbReference>
<feature type="domain" description="G-protein coupled receptors family 2 profile 1" evidence="6">
    <location>
        <begin position="203"/>
        <end position="290"/>
    </location>
</feature>
<feature type="transmembrane region" description="Helical" evidence="5">
    <location>
        <begin position="561"/>
        <end position="583"/>
    </location>
</feature>
<dbReference type="PhylomeDB" id="B3RW34"/>
<keyword evidence="8" id="KW-1185">Reference proteome</keyword>
<organism evidence="7 8">
    <name type="scientific">Trichoplax adhaerens</name>
    <name type="common">Trichoplax reptans</name>
    <dbReference type="NCBI Taxonomy" id="10228"/>
    <lineage>
        <taxon>Eukaryota</taxon>
        <taxon>Metazoa</taxon>
        <taxon>Placozoa</taxon>
        <taxon>Uniplacotomia</taxon>
        <taxon>Trichoplacea</taxon>
        <taxon>Trichoplacidae</taxon>
        <taxon>Trichoplax</taxon>
    </lineage>
</organism>
<dbReference type="GeneID" id="6753352"/>
<dbReference type="AlphaFoldDB" id="B3RW34"/>
<dbReference type="OrthoDB" id="5967113at2759"/>
<dbReference type="GO" id="GO:0005886">
    <property type="term" value="C:plasma membrane"/>
    <property type="evidence" value="ECO:0000318"/>
    <property type="project" value="GO_Central"/>
</dbReference>
<evidence type="ECO:0000256" key="4">
    <source>
        <dbReference type="ARBA" id="ARBA00023136"/>
    </source>
</evidence>
<name>B3RW34_TRIAD</name>
<dbReference type="PANTHER" id="PTHR12011">
    <property type="entry name" value="ADHESION G-PROTEIN COUPLED RECEPTOR"/>
    <property type="match status" value="1"/>
</dbReference>
<evidence type="ECO:0000256" key="3">
    <source>
        <dbReference type="ARBA" id="ARBA00022989"/>
    </source>
</evidence>
<dbReference type="InParanoid" id="B3RW34"/>
<dbReference type="Proteomes" id="UP000009022">
    <property type="component" value="Unassembled WGS sequence"/>
</dbReference>
<evidence type="ECO:0000256" key="5">
    <source>
        <dbReference type="SAM" id="Phobius"/>
    </source>
</evidence>
<dbReference type="KEGG" id="tad:TRIADDRAFT_55869"/>
<evidence type="ECO:0000259" key="6">
    <source>
        <dbReference type="PROSITE" id="PS50227"/>
    </source>
</evidence>
<reference evidence="7 8" key="1">
    <citation type="journal article" date="2008" name="Nature">
        <title>The Trichoplax genome and the nature of placozoans.</title>
        <authorList>
            <person name="Srivastava M."/>
            <person name="Begovic E."/>
            <person name="Chapman J."/>
            <person name="Putnam N.H."/>
            <person name="Hellsten U."/>
            <person name="Kawashima T."/>
            <person name="Kuo A."/>
            <person name="Mitros T."/>
            <person name="Salamov A."/>
            <person name="Carpenter M.L."/>
            <person name="Signorovitch A.Y."/>
            <person name="Moreno M.A."/>
            <person name="Kamm K."/>
            <person name="Grimwood J."/>
            <person name="Schmutz J."/>
            <person name="Shapiro H."/>
            <person name="Grigoriev I.V."/>
            <person name="Buss L.W."/>
            <person name="Schierwater B."/>
            <person name="Dellaporta S.L."/>
            <person name="Rokhsar D.S."/>
        </authorList>
    </citation>
    <scope>NUCLEOTIDE SEQUENCE [LARGE SCALE GENOMIC DNA]</scope>
    <source>
        <strain evidence="7 8">Grell-BS-1999</strain>
    </source>
</reference>
<dbReference type="InterPro" id="IPR001879">
    <property type="entry name" value="GPCR_2_extracellular_dom"/>
</dbReference>
<evidence type="ECO:0000313" key="8">
    <source>
        <dbReference type="Proteomes" id="UP000009022"/>
    </source>
</evidence>
<proteinExistence type="predicted"/>
<dbReference type="HOGENOM" id="CLU_418174_0_0_1"/>
<dbReference type="InterPro" id="IPR000832">
    <property type="entry name" value="GPCR_2_secretin-like"/>
</dbReference>
<keyword evidence="2 5" id="KW-0812">Transmembrane</keyword>
<dbReference type="CTD" id="6753352"/>
<feature type="transmembrane region" description="Helical" evidence="5">
    <location>
        <begin position="507"/>
        <end position="524"/>
    </location>
</feature>
<feature type="transmembrane region" description="Helical" evidence="5">
    <location>
        <begin position="536"/>
        <end position="555"/>
    </location>
</feature>
<keyword evidence="4 5" id="KW-0472">Membrane</keyword>
<accession>B3RW34</accession>
<dbReference type="PANTHER" id="PTHR12011:SF347">
    <property type="entry name" value="FI21270P1-RELATED"/>
    <property type="match status" value="1"/>
</dbReference>
<evidence type="ECO:0000313" key="7">
    <source>
        <dbReference type="EMBL" id="EDV26106.1"/>
    </source>
</evidence>
<dbReference type="EMBL" id="DS985244">
    <property type="protein sequence ID" value="EDV26106.1"/>
    <property type="molecule type" value="Genomic_DNA"/>
</dbReference>
<keyword evidence="3 5" id="KW-1133">Transmembrane helix</keyword>
<evidence type="ECO:0000256" key="2">
    <source>
        <dbReference type="ARBA" id="ARBA00022692"/>
    </source>
</evidence>
<sequence length="656" mass="73570">MHIGFAYTSLPPGFCFCDSHIAGVHFNLLMTPSSPSLKILNRNCNRLQNFSTIRNDIEGITSVKCTKKCVLNPHELNICDCRSRKIVHFVNALKNQSSTSLATLIDHLQKLHIATVQFLRKLPRIGINLNINSKYFTDGLEVAFQHLNKNFKDVDMLDLIASCALEIIDETSTYPFCDQQDKITLSMIKNETSNYLNGRPLLCCQTGLNVDSEGCPELQNEAANCKLNLEQVGSNTIIWRETYPNHTAIAECSQYFDSTVNGDVSRLCRLAHRNTYQWSPTYTCHCFSVLVAEVQERLTRSYAKNYSINYLNVMASFLHEHQGDTPGKNLTITSLQIIYDITLARKETNDTEGYGNLTNCLLRTSAAILQQDISHTGTTCPIQKMQHNWLSQAFYHLAVLSIGQLTTERLLGPASQFNYTSRNYSLLILNELHQYNNSCVEIGAAVPPASKNDTITYNSSINVLGTGTGNGTDGDEIVLFYIGIVGFSLSLFGSLIMMVLYAGLRSLPAGICVVTYFAWPMAYLDTPSGQVDLRNAILLLPLLGLCWFPALFLPIKNDQVADYIFTILVSLQGFQVFLFHGVLDRQISVNFRERKFRPNLIGRFLKNLLPKHQHFGSSATSRYRSGVISTSRDFVFNSEFDLDCQHMGIANPNSQI</sequence>
<feature type="transmembrane region" description="Helical" evidence="5">
    <location>
        <begin position="478"/>
        <end position="501"/>
    </location>
</feature>
<gene>
    <name evidence="7" type="ORF">TRIADDRAFT_55869</name>
</gene>
<dbReference type="Gene3D" id="1.20.1070.10">
    <property type="entry name" value="Rhodopsin 7-helix transmembrane proteins"/>
    <property type="match status" value="1"/>
</dbReference>